<keyword evidence="2" id="KW-1185">Reference proteome</keyword>
<organism evidence="1 2">
    <name type="scientific">Candidatus Erwinia dacicola</name>
    <dbReference type="NCBI Taxonomy" id="252393"/>
    <lineage>
        <taxon>Bacteria</taxon>
        <taxon>Pseudomonadati</taxon>
        <taxon>Pseudomonadota</taxon>
        <taxon>Gammaproteobacteria</taxon>
        <taxon>Enterobacterales</taxon>
        <taxon>Erwiniaceae</taxon>
        <taxon>Erwinia</taxon>
    </lineage>
</organism>
<name>A0A328TNL9_9GAMM</name>
<dbReference type="EMBL" id="LJAM02000749">
    <property type="protein sequence ID" value="RAP69476.1"/>
    <property type="molecule type" value="Genomic_DNA"/>
</dbReference>
<accession>A0A328TNL9</accession>
<dbReference type="Proteomes" id="UP000244334">
    <property type="component" value="Unassembled WGS sequence"/>
</dbReference>
<dbReference type="AlphaFoldDB" id="A0A328TNL9"/>
<evidence type="ECO:0000313" key="2">
    <source>
        <dbReference type="Proteomes" id="UP000244334"/>
    </source>
</evidence>
<protein>
    <submittedName>
        <fullName evidence="1">Phage portal, pbsx family domain protein</fullName>
    </submittedName>
</protein>
<comment type="caution">
    <text evidence="1">The sequence shown here is derived from an EMBL/GenBank/DDBJ whole genome shotgun (WGS) entry which is preliminary data.</text>
</comment>
<proteinExistence type="predicted"/>
<gene>
    <name evidence="1" type="ORF">ACZ87_03736</name>
</gene>
<evidence type="ECO:0000313" key="1">
    <source>
        <dbReference type="EMBL" id="RAP69476.1"/>
    </source>
</evidence>
<reference evidence="1" key="1">
    <citation type="submission" date="2018-04" db="EMBL/GenBank/DDBJ databases">
        <title>Genomes of the Obligate Erwinia dacicola and Facultative Enterobacter sp. OLF Endosymbionts of the Olive Fruit fly, Bactrocera oleae.</title>
        <authorList>
            <person name="Estes A.M."/>
            <person name="Hearn D.J."/>
            <person name="Agarwal S."/>
            <person name="Pierson E.A."/>
            <person name="Dunning-Hotopp J.C."/>
        </authorList>
    </citation>
    <scope>NUCLEOTIDE SEQUENCE [LARGE SCALE GENOMIC DNA]</scope>
    <source>
        <strain evidence="1">Oroville</strain>
    </source>
</reference>
<sequence>MKKRKFRERRNAPKTRHMSLISLGKPEPVLTICTDYTG</sequence>